<feature type="transmembrane region" description="Helical" evidence="1">
    <location>
        <begin position="41"/>
        <end position="60"/>
    </location>
</feature>
<dbReference type="PATRIC" id="fig|1618488.3.peg.713"/>
<keyword evidence="1" id="KW-1133">Transmembrane helix</keyword>
<name>A0A0G0LAG1_9BACT</name>
<keyword evidence="1" id="KW-0472">Membrane</keyword>
<evidence type="ECO:0000313" key="3">
    <source>
        <dbReference type="Proteomes" id="UP000034231"/>
    </source>
</evidence>
<dbReference type="Proteomes" id="UP000034231">
    <property type="component" value="Unassembled WGS sequence"/>
</dbReference>
<protein>
    <submittedName>
        <fullName evidence="2">Uncharacterized protein</fullName>
    </submittedName>
</protein>
<feature type="transmembrane region" description="Helical" evidence="1">
    <location>
        <begin position="16"/>
        <end position="35"/>
    </location>
</feature>
<organism evidence="2 3">
    <name type="scientific">Candidatus Shapirobacteria bacterium GW2011_GWE1_38_10</name>
    <dbReference type="NCBI Taxonomy" id="1618488"/>
    <lineage>
        <taxon>Bacteria</taxon>
        <taxon>Candidatus Shapironibacteriota</taxon>
    </lineage>
</organism>
<accession>A0A0G0LAG1</accession>
<dbReference type="GO" id="GO:0016020">
    <property type="term" value="C:membrane"/>
    <property type="evidence" value="ECO:0007669"/>
    <property type="project" value="TreeGrafter"/>
</dbReference>
<keyword evidence="1" id="KW-0812">Transmembrane</keyword>
<proteinExistence type="predicted"/>
<dbReference type="Pfam" id="PF06966">
    <property type="entry name" value="DUF1295"/>
    <property type="match status" value="1"/>
</dbReference>
<feature type="transmembrane region" description="Helical" evidence="1">
    <location>
        <begin position="176"/>
        <end position="198"/>
    </location>
</feature>
<evidence type="ECO:0000256" key="1">
    <source>
        <dbReference type="SAM" id="Phobius"/>
    </source>
</evidence>
<dbReference type="AlphaFoldDB" id="A0A0G0LAG1"/>
<comment type="caution">
    <text evidence="2">The sequence shown here is derived from an EMBL/GenBank/DDBJ whole genome shotgun (WGS) entry which is preliminary data.</text>
</comment>
<feature type="transmembrane region" description="Helical" evidence="1">
    <location>
        <begin position="80"/>
        <end position="99"/>
    </location>
</feature>
<sequence>MTGWYFVAISKKRNDVADIAWGLGFILVTGFSLIFNPNIKLIISLILISFWGIRLATHIYNRNKNKKEDYRYEQWKNKAYIKVFMTQGFFMWLMCWPILGSKGNVEWFNLVGILLWMIGYYFEVVADRQLKKFISNPKNKGKIMQSGLWAYSRHPNYFGEVTMWWGIWLLNFNLNWWTLVGPATITFLILQVSGVPLLERKYKDNKEFEDYKKRVSVFVPWKPKK</sequence>
<gene>
    <name evidence="2" type="ORF">US68_C0012G0006</name>
</gene>
<dbReference type="PANTHER" id="PTHR32251:SF17">
    <property type="entry name" value="STEROID 5-ALPHA REDUCTASE C-TERMINAL DOMAIN-CONTAINING PROTEIN"/>
    <property type="match status" value="1"/>
</dbReference>
<feature type="transmembrane region" description="Helical" evidence="1">
    <location>
        <begin position="105"/>
        <end position="126"/>
    </location>
</feature>
<dbReference type="PROSITE" id="PS50244">
    <property type="entry name" value="S5A_REDUCTASE"/>
    <property type="match status" value="1"/>
</dbReference>
<reference evidence="2 3" key="1">
    <citation type="journal article" date="2015" name="Nature">
        <title>rRNA introns, odd ribosomes, and small enigmatic genomes across a large radiation of phyla.</title>
        <authorList>
            <person name="Brown C.T."/>
            <person name="Hug L.A."/>
            <person name="Thomas B.C."/>
            <person name="Sharon I."/>
            <person name="Castelle C.J."/>
            <person name="Singh A."/>
            <person name="Wilkins M.J."/>
            <person name="Williams K.H."/>
            <person name="Banfield J.F."/>
        </authorList>
    </citation>
    <scope>NUCLEOTIDE SEQUENCE [LARGE SCALE GENOMIC DNA]</scope>
</reference>
<dbReference type="Gene3D" id="1.20.120.1630">
    <property type="match status" value="1"/>
</dbReference>
<evidence type="ECO:0000313" key="2">
    <source>
        <dbReference type="EMBL" id="KKQ49611.1"/>
    </source>
</evidence>
<dbReference type="InterPro" id="IPR010721">
    <property type="entry name" value="UstE-like"/>
</dbReference>
<dbReference type="PANTHER" id="PTHR32251">
    <property type="entry name" value="3-OXO-5-ALPHA-STEROID 4-DEHYDROGENASE"/>
    <property type="match status" value="1"/>
</dbReference>
<dbReference type="EMBL" id="LBTX01000012">
    <property type="protein sequence ID" value="KKQ49611.1"/>
    <property type="molecule type" value="Genomic_DNA"/>
</dbReference>